<evidence type="ECO:0000259" key="4">
    <source>
        <dbReference type="PROSITE" id="PS01124"/>
    </source>
</evidence>
<dbReference type="SUPFAM" id="SSF46689">
    <property type="entry name" value="Homeodomain-like"/>
    <property type="match status" value="2"/>
</dbReference>
<keyword evidence="2" id="KW-0238">DNA-binding</keyword>
<dbReference type="PROSITE" id="PS01124">
    <property type="entry name" value="HTH_ARAC_FAMILY_2"/>
    <property type="match status" value="1"/>
</dbReference>
<protein>
    <submittedName>
        <fullName evidence="5">AraC family transcriptional regulator</fullName>
    </submittedName>
</protein>
<dbReference type="GO" id="GO:0043565">
    <property type="term" value="F:sequence-specific DNA binding"/>
    <property type="evidence" value="ECO:0007669"/>
    <property type="project" value="InterPro"/>
</dbReference>
<evidence type="ECO:0000313" key="5">
    <source>
        <dbReference type="EMBL" id="KEQ25482.1"/>
    </source>
</evidence>
<evidence type="ECO:0000313" key="6">
    <source>
        <dbReference type="Proteomes" id="UP000028123"/>
    </source>
</evidence>
<keyword evidence="3" id="KW-0804">Transcription</keyword>
<dbReference type="SMART" id="SM00342">
    <property type="entry name" value="HTH_ARAC"/>
    <property type="match status" value="1"/>
</dbReference>
<keyword evidence="6" id="KW-1185">Reference proteome</keyword>
<dbReference type="InterPro" id="IPR018060">
    <property type="entry name" value="HTH_AraC"/>
</dbReference>
<gene>
    <name evidence="5" type="ORF">ET33_01800</name>
</gene>
<dbReference type="InterPro" id="IPR050204">
    <property type="entry name" value="AraC_XylS_family_regulators"/>
</dbReference>
<proteinExistence type="predicted"/>
<dbReference type="Pfam" id="PF12833">
    <property type="entry name" value="HTH_18"/>
    <property type="match status" value="1"/>
</dbReference>
<dbReference type="InterPro" id="IPR009057">
    <property type="entry name" value="Homeodomain-like_sf"/>
</dbReference>
<dbReference type="EMBL" id="JNVM01000010">
    <property type="protein sequence ID" value="KEQ25482.1"/>
    <property type="molecule type" value="Genomic_DNA"/>
</dbReference>
<evidence type="ECO:0000256" key="1">
    <source>
        <dbReference type="ARBA" id="ARBA00023015"/>
    </source>
</evidence>
<comment type="caution">
    <text evidence="5">The sequence shown here is derived from an EMBL/GenBank/DDBJ whole genome shotgun (WGS) entry which is preliminary data.</text>
</comment>
<sequence length="300" mass="34632">MRNEPAIQLFEWSPRVHIDPFHTHDHLEIGYCLSGSGTFYFGQKAYAAQPGDVFVVNHLERHAAASDADNPSHYLFLYFDPMVIEQADRELLLPFVYLPTKFQNRIPGELDTARRIGRLFHELTDEQRYKQPGYHGMMRGKILQICALLLRHYSGQTSSAEWNRTLTSYYRIKPALDYIDERFRESLTLDDAAARLGLSPSRARHLFQEKLGIGFKQYLLRLRVNEAKRLLASTDLPMADVMFASGFQSHAPFYRAFRQIVGSAPLEYRELARNLAVFENNMDENKTTTRSPADYNESTT</sequence>
<dbReference type="AlphaFoldDB" id="A0A081P459"/>
<dbReference type="eggNOG" id="COG1917">
    <property type="taxonomic scope" value="Bacteria"/>
</dbReference>
<dbReference type="InterPro" id="IPR037923">
    <property type="entry name" value="HTH-like"/>
</dbReference>
<dbReference type="Proteomes" id="UP000028123">
    <property type="component" value="Unassembled WGS sequence"/>
</dbReference>
<reference evidence="5 6" key="1">
    <citation type="submission" date="2014-06" db="EMBL/GenBank/DDBJ databases">
        <title>Draft genome sequence of Paenibacillus sp. MSt1.</title>
        <authorList>
            <person name="Aw Y.K."/>
            <person name="Ong K.S."/>
            <person name="Gan H.M."/>
            <person name="Lee S.M."/>
        </authorList>
    </citation>
    <scope>NUCLEOTIDE SEQUENCE [LARGE SCALE GENOMIC DNA]</scope>
    <source>
        <strain evidence="5 6">MSt1</strain>
    </source>
</reference>
<dbReference type="GO" id="GO:0003700">
    <property type="term" value="F:DNA-binding transcription factor activity"/>
    <property type="evidence" value="ECO:0007669"/>
    <property type="project" value="InterPro"/>
</dbReference>
<accession>A0A081P459</accession>
<keyword evidence="1" id="KW-0805">Transcription regulation</keyword>
<name>A0A081P459_9BACL</name>
<dbReference type="PANTHER" id="PTHR46796">
    <property type="entry name" value="HTH-TYPE TRANSCRIPTIONAL ACTIVATOR RHAS-RELATED"/>
    <property type="match status" value="1"/>
</dbReference>
<dbReference type="Pfam" id="PF02311">
    <property type="entry name" value="AraC_binding"/>
    <property type="match status" value="1"/>
</dbReference>
<dbReference type="InterPro" id="IPR014710">
    <property type="entry name" value="RmlC-like_jellyroll"/>
</dbReference>
<dbReference type="OrthoDB" id="9816335at2"/>
<dbReference type="RefSeq" id="WP_036681622.1">
    <property type="nucleotide sequence ID" value="NZ_JNVM01000010.1"/>
</dbReference>
<feature type="domain" description="HTH araC/xylS-type" evidence="4">
    <location>
        <begin position="173"/>
        <end position="271"/>
    </location>
</feature>
<evidence type="ECO:0000256" key="2">
    <source>
        <dbReference type="ARBA" id="ARBA00023125"/>
    </source>
</evidence>
<dbReference type="Gene3D" id="2.60.120.10">
    <property type="entry name" value="Jelly Rolls"/>
    <property type="match status" value="1"/>
</dbReference>
<organism evidence="5 6">
    <name type="scientific">Paenibacillus tyrfis</name>
    <dbReference type="NCBI Taxonomy" id="1501230"/>
    <lineage>
        <taxon>Bacteria</taxon>
        <taxon>Bacillati</taxon>
        <taxon>Bacillota</taxon>
        <taxon>Bacilli</taxon>
        <taxon>Bacillales</taxon>
        <taxon>Paenibacillaceae</taxon>
        <taxon>Paenibacillus</taxon>
    </lineage>
</organism>
<dbReference type="CDD" id="cd02208">
    <property type="entry name" value="cupin_RmlC-like"/>
    <property type="match status" value="1"/>
</dbReference>
<dbReference type="SUPFAM" id="SSF51215">
    <property type="entry name" value="Regulatory protein AraC"/>
    <property type="match status" value="1"/>
</dbReference>
<dbReference type="InterPro" id="IPR003313">
    <property type="entry name" value="AraC-bd"/>
</dbReference>
<evidence type="ECO:0000256" key="3">
    <source>
        <dbReference type="ARBA" id="ARBA00023163"/>
    </source>
</evidence>
<dbReference type="eggNOG" id="COG2207">
    <property type="taxonomic scope" value="Bacteria"/>
</dbReference>
<dbReference type="Gene3D" id="1.10.10.60">
    <property type="entry name" value="Homeodomain-like"/>
    <property type="match status" value="2"/>
</dbReference>